<dbReference type="AlphaFoldDB" id="A0A434AYU5"/>
<accession>A0A434AYU5</accession>
<reference evidence="2 3" key="1">
    <citation type="submission" date="2018-11" db="EMBL/GenBank/DDBJ databases">
        <title>Parancylomarina longa gen. nov., sp. nov., isolated from sediments of southern Okinawa.</title>
        <authorList>
            <person name="Fu T."/>
        </authorList>
    </citation>
    <scope>NUCLEOTIDE SEQUENCE [LARGE SCALE GENOMIC DNA]</scope>
    <source>
        <strain evidence="2 3">T3-2 S1-C</strain>
    </source>
</reference>
<feature type="chain" id="PRO_5019358295" evidence="1">
    <location>
        <begin position="20"/>
        <end position="244"/>
    </location>
</feature>
<dbReference type="SMART" id="SM00028">
    <property type="entry name" value="TPR"/>
    <property type="match status" value="4"/>
</dbReference>
<dbReference type="InterPro" id="IPR019734">
    <property type="entry name" value="TPR_rpt"/>
</dbReference>
<sequence length="244" mass="27131">MKRLILIFAVCLCVTNVFAQSAAQLKNEGNAALKSKDYKTALMNFEKFMSAEDTFEDPALIFNSGYCAIKIKDFAKAEEYFGQAIEKEYKLSSAYRFKALAQKHQKKSDDMIATLEAGIKACPTKNSKMITMLSKHYLLEGQKAQKADKFDTAEGLYKKAGELKSKMQVDAFLSLGTLYYNKGAKIMQAATPVANTQPEKYKAESVKAQSFFKMALTELTKAKTIAPTRKDIVSTISTIKGLVK</sequence>
<feature type="signal peptide" evidence="1">
    <location>
        <begin position="1"/>
        <end position="19"/>
    </location>
</feature>
<protein>
    <submittedName>
        <fullName evidence="2">Uncharacterized protein</fullName>
    </submittedName>
</protein>
<proteinExistence type="predicted"/>
<dbReference type="SUPFAM" id="SSF48452">
    <property type="entry name" value="TPR-like"/>
    <property type="match status" value="1"/>
</dbReference>
<dbReference type="InterPro" id="IPR011990">
    <property type="entry name" value="TPR-like_helical_dom_sf"/>
</dbReference>
<dbReference type="OrthoDB" id="1122835at2"/>
<dbReference type="EMBL" id="RJJX01000001">
    <property type="protein sequence ID" value="RUT79791.1"/>
    <property type="molecule type" value="Genomic_DNA"/>
</dbReference>
<comment type="caution">
    <text evidence="2">The sequence shown here is derived from an EMBL/GenBank/DDBJ whole genome shotgun (WGS) entry which is preliminary data.</text>
</comment>
<name>A0A434AYU5_9BACT</name>
<evidence type="ECO:0000313" key="2">
    <source>
        <dbReference type="EMBL" id="RUT79791.1"/>
    </source>
</evidence>
<keyword evidence="3" id="KW-1185">Reference proteome</keyword>
<evidence type="ECO:0000256" key="1">
    <source>
        <dbReference type="SAM" id="SignalP"/>
    </source>
</evidence>
<keyword evidence="1" id="KW-0732">Signal</keyword>
<evidence type="ECO:0000313" key="3">
    <source>
        <dbReference type="Proteomes" id="UP000282985"/>
    </source>
</evidence>
<dbReference type="RefSeq" id="WP_127341930.1">
    <property type="nucleotide sequence ID" value="NZ_RJJX01000001.1"/>
</dbReference>
<gene>
    <name evidence="2" type="ORF">DLK05_00080</name>
</gene>
<dbReference type="Proteomes" id="UP000282985">
    <property type="component" value="Unassembled WGS sequence"/>
</dbReference>
<dbReference type="Gene3D" id="1.25.40.10">
    <property type="entry name" value="Tetratricopeptide repeat domain"/>
    <property type="match status" value="1"/>
</dbReference>
<organism evidence="2 3">
    <name type="scientific">Ancylomarina longa</name>
    <dbReference type="NCBI Taxonomy" id="2487017"/>
    <lineage>
        <taxon>Bacteria</taxon>
        <taxon>Pseudomonadati</taxon>
        <taxon>Bacteroidota</taxon>
        <taxon>Bacteroidia</taxon>
        <taxon>Marinilabiliales</taxon>
        <taxon>Marinifilaceae</taxon>
        <taxon>Ancylomarina</taxon>
    </lineage>
</organism>